<keyword evidence="4" id="KW-1185">Reference proteome</keyword>
<evidence type="ECO:0000256" key="1">
    <source>
        <dbReference type="SAM" id="MobiDB-lite"/>
    </source>
</evidence>
<comment type="caution">
    <text evidence="3">The sequence shown here is derived from an EMBL/GenBank/DDBJ whole genome shotgun (WGS) entry which is preliminary data.</text>
</comment>
<proteinExistence type="predicted"/>
<feature type="compositionally biased region" description="Basic and acidic residues" evidence="1">
    <location>
        <begin position="46"/>
        <end position="61"/>
    </location>
</feature>
<name>A0AAV0INZ2_9ROSI</name>
<organism evidence="3 4">
    <name type="scientific">Linum tenue</name>
    <dbReference type="NCBI Taxonomy" id="586396"/>
    <lineage>
        <taxon>Eukaryota</taxon>
        <taxon>Viridiplantae</taxon>
        <taxon>Streptophyta</taxon>
        <taxon>Embryophyta</taxon>
        <taxon>Tracheophyta</taxon>
        <taxon>Spermatophyta</taxon>
        <taxon>Magnoliopsida</taxon>
        <taxon>eudicotyledons</taxon>
        <taxon>Gunneridae</taxon>
        <taxon>Pentapetalae</taxon>
        <taxon>rosids</taxon>
        <taxon>fabids</taxon>
        <taxon>Malpighiales</taxon>
        <taxon>Linaceae</taxon>
        <taxon>Linum</taxon>
    </lineage>
</organism>
<evidence type="ECO:0000259" key="2">
    <source>
        <dbReference type="Pfam" id="PF03108"/>
    </source>
</evidence>
<dbReference type="Pfam" id="PF03108">
    <property type="entry name" value="DBD_Tnp_Mut"/>
    <property type="match status" value="1"/>
</dbReference>
<feature type="region of interest" description="Disordered" evidence="1">
    <location>
        <begin position="1"/>
        <end position="75"/>
    </location>
</feature>
<feature type="domain" description="Transposase MuDR plant" evidence="2">
    <location>
        <begin position="85"/>
        <end position="129"/>
    </location>
</feature>
<dbReference type="AlphaFoldDB" id="A0AAV0INZ2"/>
<evidence type="ECO:0000313" key="3">
    <source>
        <dbReference type="EMBL" id="CAI0398468.1"/>
    </source>
</evidence>
<dbReference type="Proteomes" id="UP001154282">
    <property type="component" value="Unassembled WGS sequence"/>
</dbReference>
<accession>A0AAV0INZ2</accession>
<dbReference type="InterPro" id="IPR004332">
    <property type="entry name" value="Transposase_MuDR"/>
</dbReference>
<dbReference type="EMBL" id="CAMGYJ010000004">
    <property type="protein sequence ID" value="CAI0398468.1"/>
    <property type="molecule type" value="Genomic_DNA"/>
</dbReference>
<reference evidence="3" key="1">
    <citation type="submission" date="2022-08" db="EMBL/GenBank/DDBJ databases">
        <authorList>
            <person name="Gutierrez-Valencia J."/>
        </authorList>
    </citation>
    <scope>NUCLEOTIDE SEQUENCE</scope>
</reference>
<protein>
    <recommendedName>
        <fullName evidence="2">Transposase MuDR plant domain-containing protein</fullName>
    </recommendedName>
</protein>
<evidence type="ECO:0000313" key="4">
    <source>
        <dbReference type="Proteomes" id="UP001154282"/>
    </source>
</evidence>
<sequence length="138" mass="15781">MGGEDEEAEDIPHVQKEQVGNQTLLEAEDIPHERAEQVGNQTLPESEYRGSVDSRHVRGNLDDEPTDPIYDGPHYDPRCDHSTLKFTVGMSFNSLEQFKEAVEEHSIAIGADIKWTRSDKNKKQVECRQKYGWYIYGS</sequence>
<gene>
    <name evidence="3" type="ORF">LITE_LOCUS9914</name>
</gene>